<sequence>MLWNPRYGGLDFGLVYAGAHLPLLGTSVALLQDVISMHMIWSICVPIALVEAFSRDTRRPWLGRLALSTTTLVFVVGSLALAALQYAYNDRFMASTGQWTTGTVLIVVLVVAACLAGHTPRPQAQAAVPGLWWAGCVAFVLTSAYWVSQALLRDRVPDWISALIWLLLAATALVLAIRSSRNRGWGAGHNTAVAIGALLTYVWVGFTHAADMGVPVTVGLVGNVVFGAGVLVLAVSAVRSVRRHRVAELPAARESDGAALAPNDVPS</sequence>
<feature type="transmembrane region" description="Helical" evidence="1">
    <location>
        <begin position="189"/>
        <end position="206"/>
    </location>
</feature>
<evidence type="ECO:0008006" key="4">
    <source>
        <dbReference type="Google" id="ProtNLM"/>
    </source>
</evidence>
<feature type="transmembrane region" description="Helical" evidence="1">
    <location>
        <begin position="65"/>
        <end position="87"/>
    </location>
</feature>
<organism evidence="2 3">
    <name type="scientific">Streptomyces actuosus</name>
    <dbReference type="NCBI Taxonomy" id="1885"/>
    <lineage>
        <taxon>Bacteria</taxon>
        <taxon>Bacillati</taxon>
        <taxon>Actinomycetota</taxon>
        <taxon>Actinomycetes</taxon>
        <taxon>Kitasatosporales</taxon>
        <taxon>Streptomycetaceae</taxon>
        <taxon>Streptomyces</taxon>
    </lineage>
</organism>
<comment type="caution">
    <text evidence="2">The sequence shown here is derived from an EMBL/GenBank/DDBJ whole genome shotgun (WGS) entry which is preliminary data.</text>
</comment>
<reference evidence="2 3" key="1">
    <citation type="submission" date="2021-02" db="EMBL/GenBank/DDBJ databases">
        <title>Whole genome sequencing of Streptomyces actuosus VRA1.</title>
        <authorList>
            <person name="Sen G."/>
            <person name="Sen A."/>
        </authorList>
    </citation>
    <scope>NUCLEOTIDE SEQUENCE [LARGE SCALE GENOMIC DNA]</scope>
    <source>
        <strain evidence="2 3">VRA1</strain>
    </source>
</reference>
<keyword evidence="1" id="KW-1133">Transmembrane helix</keyword>
<feature type="transmembrane region" description="Helical" evidence="1">
    <location>
        <begin position="99"/>
        <end position="118"/>
    </location>
</feature>
<evidence type="ECO:0000256" key="1">
    <source>
        <dbReference type="SAM" id="Phobius"/>
    </source>
</evidence>
<accession>A0ABS2VYZ8</accession>
<feature type="transmembrane region" description="Helical" evidence="1">
    <location>
        <begin position="12"/>
        <end position="29"/>
    </location>
</feature>
<keyword evidence="1" id="KW-0472">Membrane</keyword>
<feature type="transmembrane region" description="Helical" evidence="1">
    <location>
        <begin position="35"/>
        <end position="53"/>
    </location>
</feature>
<dbReference type="EMBL" id="JAFFZS010000038">
    <property type="protein sequence ID" value="MBN0048378.1"/>
    <property type="molecule type" value="Genomic_DNA"/>
</dbReference>
<name>A0ABS2VYZ8_STRAS</name>
<keyword evidence="1" id="KW-0812">Transmembrane</keyword>
<dbReference type="RefSeq" id="WP_205386506.1">
    <property type="nucleotide sequence ID" value="NZ_JAFFZS010000038.1"/>
</dbReference>
<evidence type="ECO:0000313" key="2">
    <source>
        <dbReference type="EMBL" id="MBN0048378.1"/>
    </source>
</evidence>
<gene>
    <name evidence="2" type="ORF">JS756_30595</name>
</gene>
<dbReference type="Proteomes" id="UP000788262">
    <property type="component" value="Unassembled WGS sequence"/>
</dbReference>
<proteinExistence type="predicted"/>
<feature type="transmembrane region" description="Helical" evidence="1">
    <location>
        <begin position="159"/>
        <end position="177"/>
    </location>
</feature>
<feature type="transmembrane region" description="Helical" evidence="1">
    <location>
        <begin position="212"/>
        <end position="235"/>
    </location>
</feature>
<evidence type="ECO:0000313" key="3">
    <source>
        <dbReference type="Proteomes" id="UP000788262"/>
    </source>
</evidence>
<feature type="transmembrane region" description="Helical" evidence="1">
    <location>
        <begin position="130"/>
        <end position="147"/>
    </location>
</feature>
<keyword evidence="3" id="KW-1185">Reference proteome</keyword>
<protein>
    <recommendedName>
        <fullName evidence="4">DUF998 domain-containing protein</fullName>
    </recommendedName>
</protein>